<dbReference type="EMBL" id="CP001625">
    <property type="protein sequence ID" value="ACS60712.1"/>
    <property type="molecule type" value="Genomic_DNA"/>
</dbReference>
<evidence type="ECO:0000313" key="2">
    <source>
        <dbReference type="EMBL" id="ACS60712.1"/>
    </source>
</evidence>
<dbReference type="PROSITE" id="PS51257">
    <property type="entry name" value="PROKAR_LIPOPROTEIN"/>
    <property type="match status" value="1"/>
</dbReference>
<geneLocation type="plasmid" evidence="2 3">
    <name>pR132503</name>
</geneLocation>
<keyword evidence="2" id="KW-0614">Plasmid</keyword>
<accession>C6B8I0</accession>
<sequence>MKALEHLPAVETRDIAPRRALFALLLVFILMIACVAVATAVLAWTKPASQVPQQGELRLGVRLEVDPKADNHRIESEAAERLAQAGWNDEARSSAHIPIDEAMKLLAQQGWPDLGPARRQGAQP</sequence>
<proteinExistence type="predicted"/>
<keyword evidence="1" id="KW-0472">Membrane</keyword>
<dbReference type="HOGENOM" id="CLU_2002061_0_0_5"/>
<name>C6B8I0_RHILS</name>
<protein>
    <recommendedName>
        <fullName evidence="4">Transmembrane protein</fullName>
    </recommendedName>
</protein>
<evidence type="ECO:0000313" key="3">
    <source>
        <dbReference type="Proteomes" id="UP000002256"/>
    </source>
</evidence>
<organism evidence="2 3">
    <name type="scientific">Rhizobium leguminosarum bv. trifolii (strain WSM1325)</name>
    <dbReference type="NCBI Taxonomy" id="395491"/>
    <lineage>
        <taxon>Bacteria</taxon>
        <taxon>Pseudomonadati</taxon>
        <taxon>Pseudomonadota</taxon>
        <taxon>Alphaproteobacteria</taxon>
        <taxon>Hyphomicrobiales</taxon>
        <taxon>Rhizobiaceae</taxon>
        <taxon>Rhizobium/Agrobacterium group</taxon>
        <taxon>Rhizobium</taxon>
    </lineage>
</organism>
<dbReference type="OrthoDB" id="129807at2"/>
<dbReference type="AlphaFoldDB" id="C6B8I0"/>
<feature type="transmembrane region" description="Helical" evidence="1">
    <location>
        <begin position="21"/>
        <end position="44"/>
    </location>
</feature>
<keyword evidence="1" id="KW-1133">Transmembrane helix</keyword>
<evidence type="ECO:0000256" key="1">
    <source>
        <dbReference type="SAM" id="Phobius"/>
    </source>
</evidence>
<gene>
    <name evidence="2" type="ordered locus">Rleg_5950</name>
</gene>
<evidence type="ECO:0008006" key="4">
    <source>
        <dbReference type="Google" id="ProtNLM"/>
    </source>
</evidence>
<keyword evidence="1" id="KW-0812">Transmembrane</keyword>
<reference evidence="2 3" key="1">
    <citation type="journal article" date="2010" name="Stand. Genomic Sci.">
        <title>Complete genome sequence of Rhizobium leguminosarum bv. trifolii strain WSM1325, an effective microsymbiont of annual Mediterranean clovers.</title>
        <authorList>
            <person name="Reeve W."/>
            <person name="O'Hara G."/>
            <person name="Chain P."/>
            <person name="Ardley J."/>
            <person name="Brau L."/>
            <person name="Nandesena K."/>
            <person name="Tiwari R."/>
            <person name="Copeland A."/>
            <person name="Nolan M."/>
            <person name="Han C."/>
            <person name="Brettin T."/>
            <person name="Land M."/>
            <person name="Ovchinikova G."/>
            <person name="Ivanova N."/>
            <person name="Mavromatis K."/>
            <person name="Markowitz V."/>
            <person name="Kyrpides N."/>
            <person name="Melino V."/>
            <person name="Denton M."/>
            <person name="Yates R."/>
            <person name="Howieson J."/>
        </authorList>
    </citation>
    <scope>NUCLEOTIDE SEQUENCE [LARGE SCALE GENOMIC DNA]</scope>
    <source>
        <strain evidence="3">WSM1325</strain>
        <plasmid evidence="3">Plasmid pR132503</plasmid>
    </source>
</reference>
<dbReference type="KEGG" id="rlg:Rleg_5950"/>
<dbReference type="Proteomes" id="UP000002256">
    <property type="component" value="Plasmid pR132503"/>
</dbReference>